<sequence>MRILQLHFNHPESWIDFVCSFLLYELKL</sequence>
<evidence type="ECO:0000313" key="1">
    <source>
        <dbReference type="EnsemblPlants" id="Ma06_p06050.1"/>
    </source>
</evidence>
<keyword evidence="2" id="KW-1185">Reference proteome</keyword>
<evidence type="ECO:0000313" key="2">
    <source>
        <dbReference type="Proteomes" id="UP000012960"/>
    </source>
</evidence>
<dbReference type="AlphaFoldDB" id="A0A804JD72"/>
<dbReference type="EnsemblPlants" id="Ma06_t06050.1">
    <property type="protein sequence ID" value="Ma06_p06050.1"/>
    <property type="gene ID" value="Ma06_g06050"/>
</dbReference>
<dbReference type="Gramene" id="Ma06_t06050.1">
    <property type="protein sequence ID" value="Ma06_p06050.1"/>
    <property type="gene ID" value="Ma06_g06050"/>
</dbReference>
<protein>
    <submittedName>
        <fullName evidence="1">Uncharacterized protein</fullName>
    </submittedName>
</protein>
<dbReference type="InParanoid" id="A0A804JD72"/>
<proteinExistence type="predicted"/>
<dbReference type="Proteomes" id="UP000012960">
    <property type="component" value="Unplaced"/>
</dbReference>
<accession>A0A804JD72</accession>
<organism evidence="1 2">
    <name type="scientific">Musa acuminata subsp. malaccensis</name>
    <name type="common">Wild banana</name>
    <name type="synonym">Musa malaccensis</name>
    <dbReference type="NCBI Taxonomy" id="214687"/>
    <lineage>
        <taxon>Eukaryota</taxon>
        <taxon>Viridiplantae</taxon>
        <taxon>Streptophyta</taxon>
        <taxon>Embryophyta</taxon>
        <taxon>Tracheophyta</taxon>
        <taxon>Spermatophyta</taxon>
        <taxon>Magnoliopsida</taxon>
        <taxon>Liliopsida</taxon>
        <taxon>Zingiberales</taxon>
        <taxon>Musaceae</taxon>
        <taxon>Musa</taxon>
    </lineage>
</organism>
<reference evidence="1" key="1">
    <citation type="submission" date="2021-05" db="UniProtKB">
        <authorList>
            <consortium name="EnsemblPlants"/>
        </authorList>
    </citation>
    <scope>IDENTIFICATION</scope>
    <source>
        <strain evidence="1">subsp. malaccensis</strain>
    </source>
</reference>
<name>A0A804JD72_MUSAM</name>